<dbReference type="FunFam" id="1.25.10.20:FF:000002">
    <property type="entry name" value="Vitellogenin 7"/>
    <property type="match status" value="1"/>
</dbReference>
<feature type="chain" id="PRO_5025496096" evidence="7">
    <location>
        <begin position="20"/>
        <end position="893"/>
    </location>
</feature>
<keyword evidence="1" id="KW-0597">Phosphoprotein</keyword>
<keyword evidence="10" id="KW-1185">Reference proteome</keyword>
<feature type="signal peptide" evidence="7">
    <location>
        <begin position="1"/>
        <end position="19"/>
    </location>
</feature>
<dbReference type="PROSITE" id="PS51211">
    <property type="entry name" value="VITELLOGENIN"/>
    <property type="match status" value="1"/>
</dbReference>
<dbReference type="InterPro" id="IPR050733">
    <property type="entry name" value="Vitellogenin/Apolipophorin"/>
</dbReference>
<dbReference type="GO" id="GO:0045735">
    <property type="term" value="F:nutrient reservoir activity"/>
    <property type="evidence" value="ECO:0007669"/>
    <property type="project" value="UniProtKB-KW"/>
</dbReference>
<keyword evidence="4 6" id="KW-1015">Disulfide bond</keyword>
<dbReference type="Pfam" id="PF09175">
    <property type="entry name" value="Vit_b-sht_shell"/>
    <property type="match status" value="2"/>
</dbReference>
<dbReference type="InterPro" id="IPR011030">
    <property type="entry name" value="Lipovitellin_superhlx_dom"/>
</dbReference>
<keyword evidence="3" id="KW-0758">Storage protein</keyword>
<feature type="disulfide bond" evidence="6">
    <location>
        <begin position="161"/>
        <end position="187"/>
    </location>
</feature>
<evidence type="ECO:0000256" key="6">
    <source>
        <dbReference type="PROSITE-ProRule" id="PRU00557"/>
    </source>
</evidence>
<evidence type="ECO:0000313" key="10">
    <source>
        <dbReference type="Proteomes" id="UP000472270"/>
    </source>
</evidence>
<dbReference type="SUPFAM" id="SSF56968">
    <property type="entry name" value="Lipovitellin-phosvitin complex, beta-sheet shell regions"/>
    <property type="match status" value="3"/>
</dbReference>
<dbReference type="InterPro" id="IPR015816">
    <property type="entry name" value="Vitellinogen_b-sht_N"/>
</dbReference>
<dbReference type="InterPro" id="IPR037088">
    <property type="entry name" value="Vitellinogen_b-sht_shell_sf"/>
</dbReference>
<dbReference type="SMART" id="SM01170">
    <property type="entry name" value="DUF1944"/>
    <property type="match status" value="1"/>
</dbReference>
<reference evidence="9" key="1">
    <citation type="submission" date="2025-08" db="UniProtKB">
        <authorList>
            <consortium name="Ensembl"/>
        </authorList>
    </citation>
    <scope>IDENTIFICATION</scope>
</reference>
<organism evidence="9 10">
    <name type="scientific">Sinocyclocheilus rhinocerous</name>
    <dbReference type="NCBI Taxonomy" id="307959"/>
    <lineage>
        <taxon>Eukaryota</taxon>
        <taxon>Metazoa</taxon>
        <taxon>Chordata</taxon>
        <taxon>Craniata</taxon>
        <taxon>Vertebrata</taxon>
        <taxon>Euteleostomi</taxon>
        <taxon>Actinopterygii</taxon>
        <taxon>Neopterygii</taxon>
        <taxon>Teleostei</taxon>
        <taxon>Ostariophysi</taxon>
        <taxon>Cypriniformes</taxon>
        <taxon>Cyprinidae</taxon>
        <taxon>Cyprininae</taxon>
        <taxon>Sinocyclocheilus</taxon>
    </lineage>
</organism>
<dbReference type="Proteomes" id="UP000472270">
    <property type="component" value="Unassembled WGS sequence"/>
</dbReference>
<dbReference type="GO" id="GO:0005319">
    <property type="term" value="F:lipid transporter activity"/>
    <property type="evidence" value="ECO:0007669"/>
    <property type="project" value="InterPro"/>
</dbReference>
<dbReference type="PANTHER" id="PTHR23345:SF9">
    <property type="entry name" value="VITELLOGENIN-RELATED"/>
    <property type="match status" value="1"/>
</dbReference>
<dbReference type="SUPFAM" id="SSF48431">
    <property type="entry name" value="Lipovitellin-phosvitin complex, superhelical domain"/>
    <property type="match status" value="1"/>
</dbReference>
<evidence type="ECO:0000256" key="3">
    <source>
        <dbReference type="ARBA" id="ARBA00022761"/>
    </source>
</evidence>
<evidence type="ECO:0000313" key="9">
    <source>
        <dbReference type="Ensembl" id="ENSSRHP00000067695.1"/>
    </source>
</evidence>
<evidence type="ECO:0000256" key="5">
    <source>
        <dbReference type="ARBA" id="ARBA00023180"/>
    </source>
</evidence>
<evidence type="ECO:0000256" key="1">
    <source>
        <dbReference type="ARBA" id="ARBA00022553"/>
    </source>
</evidence>
<dbReference type="Gene3D" id="1.25.10.20">
    <property type="entry name" value="Vitellinogen, superhelical"/>
    <property type="match status" value="1"/>
</dbReference>
<dbReference type="InterPro" id="IPR015819">
    <property type="entry name" value="Lipid_transp_b-sht_shell"/>
</dbReference>
<evidence type="ECO:0000256" key="2">
    <source>
        <dbReference type="ARBA" id="ARBA00022729"/>
    </source>
</evidence>
<accession>A0A673KX02</accession>
<dbReference type="PANTHER" id="PTHR23345">
    <property type="entry name" value="VITELLOGENIN-RELATED"/>
    <property type="match status" value="1"/>
</dbReference>
<dbReference type="SMART" id="SM00638">
    <property type="entry name" value="LPD_N"/>
    <property type="match status" value="1"/>
</dbReference>
<dbReference type="FunFam" id="2.30.230.10:FF:000002">
    <property type="entry name" value="Vitellogenin 7"/>
    <property type="match status" value="1"/>
</dbReference>
<dbReference type="Gene3D" id="2.30.230.10">
    <property type="entry name" value="Lipovitellin, beta-sheet shell regions, chain A"/>
    <property type="match status" value="1"/>
</dbReference>
<feature type="disulfide bond" evidence="6">
    <location>
        <begin position="203"/>
        <end position="206"/>
    </location>
</feature>
<gene>
    <name evidence="9" type="primary">LOC107715697</name>
</gene>
<evidence type="ECO:0000256" key="7">
    <source>
        <dbReference type="SAM" id="SignalP"/>
    </source>
</evidence>
<reference evidence="9" key="2">
    <citation type="submission" date="2025-09" db="UniProtKB">
        <authorList>
            <consortium name="Ensembl"/>
        </authorList>
    </citation>
    <scope>IDENTIFICATION</scope>
</reference>
<name>A0A673KX02_9TELE</name>
<dbReference type="AlphaFoldDB" id="A0A673KX02"/>
<dbReference type="Gene3D" id="2.20.90.10">
    <property type="entry name" value="Vitellinogen, beta-sheet shell domain"/>
    <property type="match status" value="2"/>
</dbReference>
<dbReference type="Ensembl" id="ENSSRHT00000069540.1">
    <property type="protein sequence ID" value="ENSSRHP00000067695.1"/>
    <property type="gene ID" value="ENSSRHG00000032735.1"/>
</dbReference>
<sequence>DSKSVLILLVLSAKYSTFSVPEFALDKTYVYKYEALLLGGLPHEGLARAGIKVSSKVLLSAVTEHTFLMKLMDPLLHEYAGIWPKDPFVPATKLTSALAAQLQIPIKFEYANGVVGKVFAPAGVSPTVMNLHRGILNILQLNLKKTQNIYELQEAGVQGVCRTHYVINEDPKANHIIVTKSKDLSHCQERIIKDIGLAYTERCAECTERVKSLIETATYNYIMKPAAAGVLIAEATVEEVHHFSPLNEIHGAAMMEAKQTLAFVEIEKTPVVPIKADYLARGSLQYEFATEILQTPIQLMKISDAPAQIIEVLKHLVANNVAMVHDDAPLKFVQLIQLLRVATLENIEAIWAQFKDKPVYRRWILDALPAVGTPVIVKLFKEKFLGGELTIPEFIQALVVALQMVTADLETIQLTASLALHEKIATIPALREVVMLGYGSMIAKHCVAVPTCPAELLRPIHEIAAEATSKNNIPEITLALKVLGNAGHPASLKPIMKLLPGLRTAATSLPLRIQVDAILALRNIAKKEPKLVQPVALQLVLDRALHPEVRMVACIVLFETKPSVALISSLAGALKLETNMHVASFAYSHIKSLTRITAPDMAAVAGAANVAIKLMSPKLDRLSFRFSRALQLDFYHSESYNFYKRAKKICSGSSSSMSSSRMTETATIMEPFRKFHKDRYMAPHGASKAVSSGSTASSFEKIQKQAKFLGNAVPPVFAVIARAVRVDHKLLGYQLAAYFDKPNARVQLVVSSIAENDNLKICADGAVLSKHKVTARVAWGPECQQYAVIAKAEAGVLGEFPAARLEFLGNAVPPVFAVIARAVRVDHKLLGYQLAAYFDKPNARVQLVVSSIAENDNLKICADGAVLINPDGTLSIQIDEDILSWIQKHIKEE</sequence>
<keyword evidence="5" id="KW-0325">Glycoprotein</keyword>
<protein>
    <submittedName>
        <fullName evidence="9">Vitellogenin-like</fullName>
    </submittedName>
</protein>
<feature type="domain" description="Vitellogenin" evidence="8">
    <location>
        <begin position="23"/>
        <end position="662"/>
    </location>
</feature>
<proteinExistence type="predicted"/>
<evidence type="ECO:0000259" key="8">
    <source>
        <dbReference type="PROSITE" id="PS51211"/>
    </source>
</evidence>
<dbReference type="InterPro" id="IPR001747">
    <property type="entry name" value="Vitellogenin_N"/>
</dbReference>
<keyword evidence="2 7" id="KW-0732">Signal</keyword>
<dbReference type="InterPro" id="IPR015258">
    <property type="entry name" value="Vitellinogen_b-sht_shell"/>
</dbReference>
<evidence type="ECO:0000256" key="4">
    <source>
        <dbReference type="ARBA" id="ARBA00023157"/>
    </source>
</evidence>
<dbReference type="GO" id="GO:0032355">
    <property type="term" value="P:response to estradiol"/>
    <property type="evidence" value="ECO:0007669"/>
    <property type="project" value="TreeGrafter"/>
</dbReference>
<dbReference type="GO" id="GO:0071391">
    <property type="term" value="P:cellular response to estrogen stimulus"/>
    <property type="evidence" value="ECO:0007669"/>
    <property type="project" value="TreeGrafter"/>
</dbReference>
<comment type="caution">
    <text evidence="6">Lacks conserved residue(s) required for the propagation of feature annotation.</text>
</comment>
<dbReference type="Pfam" id="PF01347">
    <property type="entry name" value="Vitellogenin_N"/>
    <property type="match status" value="1"/>
</dbReference>